<evidence type="ECO:0000313" key="2">
    <source>
        <dbReference type="EMBL" id="AUX31887.1"/>
    </source>
</evidence>
<dbReference type="RefSeq" id="WP_165374056.1">
    <property type="nucleotide sequence ID" value="NZ_CP012672.1"/>
</dbReference>
<dbReference type="AlphaFoldDB" id="A0A4P2QP15"/>
<organism evidence="2 3">
    <name type="scientific">Sorangium cellulosum</name>
    <name type="common">Polyangium cellulosum</name>
    <dbReference type="NCBI Taxonomy" id="56"/>
    <lineage>
        <taxon>Bacteria</taxon>
        <taxon>Pseudomonadati</taxon>
        <taxon>Myxococcota</taxon>
        <taxon>Polyangia</taxon>
        <taxon>Polyangiales</taxon>
        <taxon>Polyangiaceae</taxon>
        <taxon>Sorangium</taxon>
    </lineage>
</organism>
<name>A0A4P2QP15_SORCE</name>
<dbReference type="GO" id="GO:0005829">
    <property type="term" value="C:cytosol"/>
    <property type="evidence" value="ECO:0007669"/>
    <property type="project" value="TreeGrafter"/>
</dbReference>
<dbReference type="Gene3D" id="3.40.50.410">
    <property type="entry name" value="von Willebrand factor, type A domain"/>
    <property type="match status" value="1"/>
</dbReference>
<dbReference type="EMBL" id="CP012672">
    <property type="protein sequence ID" value="AUX31887.1"/>
    <property type="molecule type" value="Genomic_DNA"/>
</dbReference>
<evidence type="ECO:0008006" key="4">
    <source>
        <dbReference type="Google" id="ProtNLM"/>
    </source>
</evidence>
<gene>
    <name evidence="2" type="ORF">SOCE836_040200</name>
</gene>
<evidence type="ECO:0000256" key="1">
    <source>
        <dbReference type="SAM" id="MobiDB-lite"/>
    </source>
</evidence>
<dbReference type="SUPFAM" id="SSF53300">
    <property type="entry name" value="vWA-like"/>
    <property type="match status" value="1"/>
</dbReference>
<feature type="region of interest" description="Disordered" evidence="1">
    <location>
        <begin position="126"/>
        <end position="146"/>
    </location>
</feature>
<proteinExistence type="predicted"/>
<sequence length="512" mass="55641">MTTGEALEVRYAWLDGLPEPLFRRTVTHTHGRIAPRGAAILALRDALLSGRVPPADAVAWPEEDDLRRALFDALAAANVGPYCDGDPRTTDEVLAFVLDVVGDAEELHDRALIAFHSLARERDAERARRGSGACGPGAGDGGGGGRVAGVSLDERQWEEARRDAMRLLCELVASRTEVRWSELVTVCAELERAFRQLAEALDLPPGSCRGMLRALPRGDLLEMRRLLWYAPALEELVRTLGRMRAAADSSAGSSLEQVGEIVARPREVSREVQGDRGPEIRGIERSSEVSRMLASEAALLARPALRRLWRARWAERALLTYRARGVFTQRIQEVQAFEDGQAHEERRAERGPVLVVLDTSGSMARLEDVAKAVVLQIAGACFVQQRACYLYIFSGPGDLAEHELSFDGDGLAGLLAFLSLSFRGGTDIDEALRRACGRIGAGPYRQADIAVISDGCFCLGDPVQRDIRRVRSTSAARIHGIRVGAGEGFDAIGCDSLHEVSMWLGGLLGSSS</sequence>
<dbReference type="InterPro" id="IPR036465">
    <property type="entry name" value="vWFA_dom_sf"/>
</dbReference>
<dbReference type="PANTHER" id="PTHR36846">
    <property type="entry name" value="PROTEIN VIAA"/>
    <property type="match status" value="1"/>
</dbReference>
<accession>A0A4P2QP15</accession>
<evidence type="ECO:0000313" key="3">
    <source>
        <dbReference type="Proteomes" id="UP000295497"/>
    </source>
</evidence>
<feature type="compositionally biased region" description="Gly residues" evidence="1">
    <location>
        <begin position="132"/>
        <end position="146"/>
    </location>
</feature>
<reference evidence="2 3" key="1">
    <citation type="submission" date="2015-09" db="EMBL/GenBank/DDBJ databases">
        <title>Sorangium comparison.</title>
        <authorList>
            <person name="Zaburannyi N."/>
            <person name="Bunk B."/>
            <person name="Overmann J."/>
            <person name="Mueller R."/>
        </authorList>
    </citation>
    <scope>NUCLEOTIDE SEQUENCE [LARGE SCALE GENOMIC DNA]</scope>
    <source>
        <strain evidence="2 3">So ce836</strain>
    </source>
</reference>
<dbReference type="Proteomes" id="UP000295497">
    <property type="component" value="Chromosome"/>
</dbReference>
<protein>
    <recommendedName>
        <fullName evidence="4">VWFA domain-containing protein</fullName>
    </recommendedName>
</protein>
<dbReference type="PANTHER" id="PTHR36846:SF1">
    <property type="entry name" value="PROTEIN VIAA"/>
    <property type="match status" value="1"/>
</dbReference>